<dbReference type="Proteomes" id="UP000267342">
    <property type="component" value="Chromosome"/>
</dbReference>
<evidence type="ECO:0000313" key="4">
    <source>
        <dbReference type="EMBL" id="BBG31072.1"/>
    </source>
</evidence>
<evidence type="ECO:0000256" key="2">
    <source>
        <dbReference type="PROSITE-ProRule" id="PRU00335"/>
    </source>
</evidence>
<dbReference type="PROSITE" id="PS50977">
    <property type="entry name" value="HTH_TETR_2"/>
    <property type="match status" value="1"/>
</dbReference>
<keyword evidence="1 2" id="KW-0238">DNA-binding</keyword>
<sequence>MSKRTDILETALALFNANGYIAVGVDRIRDDAGASKMTLYKHFPSKDVLIQEVLALRHEQLADAITRAVAAASKPEERLRCLFEWHRQWFKQPDFHGCMFIKALDEHPNHAAIIDAVRRHKQWLTQLIATLLTETDAADTEQWAAALCMQLDGAIVHAAMFDDPAAADRAWQMACRVLGCLKENG</sequence>
<reference evidence="4 5" key="1">
    <citation type="submission" date="2018-09" db="EMBL/GenBank/DDBJ databases">
        <title>Zymobacter palmae IAM14233 (=T109) whole genome analysis.</title>
        <authorList>
            <person name="Yanase H."/>
        </authorList>
    </citation>
    <scope>NUCLEOTIDE SEQUENCE [LARGE SCALE GENOMIC DNA]</scope>
    <source>
        <strain evidence="4 5">IAM14233</strain>
    </source>
</reference>
<dbReference type="SUPFAM" id="SSF48498">
    <property type="entry name" value="Tetracyclin repressor-like, C-terminal domain"/>
    <property type="match status" value="1"/>
</dbReference>
<dbReference type="OrthoDB" id="116240at2"/>
<keyword evidence="5" id="KW-1185">Reference proteome</keyword>
<dbReference type="AlphaFoldDB" id="A0A348HHH0"/>
<evidence type="ECO:0000256" key="1">
    <source>
        <dbReference type="ARBA" id="ARBA00023125"/>
    </source>
</evidence>
<evidence type="ECO:0000259" key="3">
    <source>
        <dbReference type="PROSITE" id="PS50977"/>
    </source>
</evidence>
<accession>A0A348HHH0</accession>
<organism evidence="4 5">
    <name type="scientific">Zymobacter palmae</name>
    <dbReference type="NCBI Taxonomy" id="33074"/>
    <lineage>
        <taxon>Bacteria</taxon>
        <taxon>Pseudomonadati</taxon>
        <taxon>Pseudomonadota</taxon>
        <taxon>Gammaproteobacteria</taxon>
        <taxon>Oceanospirillales</taxon>
        <taxon>Halomonadaceae</taxon>
        <taxon>Zymobacter group</taxon>
        <taxon>Zymobacter</taxon>
    </lineage>
</organism>
<dbReference type="EMBL" id="AP018933">
    <property type="protein sequence ID" value="BBG31072.1"/>
    <property type="molecule type" value="Genomic_DNA"/>
</dbReference>
<dbReference type="KEGG" id="zpl:ZBT109_2340"/>
<dbReference type="SUPFAM" id="SSF46689">
    <property type="entry name" value="Homeodomain-like"/>
    <property type="match status" value="1"/>
</dbReference>
<dbReference type="Gene3D" id="1.10.357.10">
    <property type="entry name" value="Tetracycline Repressor, domain 2"/>
    <property type="match status" value="1"/>
</dbReference>
<protein>
    <submittedName>
        <fullName evidence="4">Transcriptional regulator</fullName>
    </submittedName>
</protein>
<gene>
    <name evidence="4" type="ORF">ZBT109_2340</name>
</gene>
<dbReference type="GO" id="GO:0000976">
    <property type="term" value="F:transcription cis-regulatory region binding"/>
    <property type="evidence" value="ECO:0007669"/>
    <property type="project" value="TreeGrafter"/>
</dbReference>
<feature type="DNA-binding region" description="H-T-H motif" evidence="2">
    <location>
        <begin position="24"/>
        <end position="43"/>
    </location>
</feature>
<dbReference type="STRING" id="1123510.GCA_000620025_01890"/>
<dbReference type="PANTHER" id="PTHR30055">
    <property type="entry name" value="HTH-TYPE TRANSCRIPTIONAL REGULATOR RUTR"/>
    <property type="match status" value="1"/>
</dbReference>
<proteinExistence type="predicted"/>
<dbReference type="InterPro" id="IPR036271">
    <property type="entry name" value="Tet_transcr_reg_TetR-rel_C_sf"/>
</dbReference>
<dbReference type="PRINTS" id="PR00455">
    <property type="entry name" value="HTHTETR"/>
</dbReference>
<dbReference type="PANTHER" id="PTHR30055:SF200">
    <property type="entry name" value="HTH-TYPE TRANSCRIPTIONAL REPRESSOR BDCR"/>
    <property type="match status" value="1"/>
</dbReference>
<dbReference type="Pfam" id="PF00440">
    <property type="entry name" value="TetR_N"/>
    <property type="match status" value="1"/>
</dbReference>
<dbReference type="RefSeq" id="WP_027706337.1">
    <property type="nucleotide sequence ID" value="NZ_AP018933.1"/>
</dbReference>
<dbReference type="InterPro" id="IPR001647">
    <property type="entry name" value="HTH_TetR"/>
</dbReference>
<dbReference type="GO" id="GO:0003700">
    <property type="term" value="F:DNA-binding transcription factor activity"/>
    <property type="evidence" value="ECO:0007669"/>
    <property type="project" value="TreeGrafter"/>
</dbReference>
<dbReference type="InterPro" id="IPR009057">
    <property type="entry name" value="Homeodomain-like_sf"/>
</dbReference>
<feature type="domain" description="HTH tetR-type" evidence="3">
    <location>
        <begin position="1"/>
        <end position="61"/>
    </location>
</feature>
<dbReference type="InterPro" id="IPR050109">
    <property type="entry name" value="HTH-type_TetR-like_transc_reg"/>
</dbReference>
<name>A0A348HHH0_9GAMM</name>
<evidence type="ECO:0000313" key="5">
    <source>
        <dbReference type="Proteomes" id="UP000267342"/>
    </source>
</evidence>